<dbReference type="EC" id="2.7.11.1" evidence="1"/>
<protein>
    <recommendedName>
        <fullName evidence="1">non-specific serine/threonine protein kinase</fullName>
        <ecNumber evidence="1">2.7.11.1</ecNumber>
    </recommendedName>
</protein>
<dbReference type="InterPro" id="IPR017892">
    <property type="entry name" value="Pkinase_C"/>
</dbReference>
<gene>
    <name evidence="10" type="ORF">GBAR_LOCUS27216</name>
</gene>
<sequence>MYEMLMGFPPFCSERPQDTYRKIMHWRQHLVFSPELPPTSRDSEALIRKLLCDVSDRIGTNVEEVKAHTFFKGTDWDHIRDRPAAIPVHVKHMADTSNFDDFEELSDQKKSFNEDSEEAQRDWVFQNYTFKRFEGLTQRGHLRL</sequence>
<dbReference type="GO" id="GO:0004674">
    <property type="term" value="F:protein serine/threonine kinase activity"/>
    <property type="evidence" value="ECO:0007669"/>
    <property type="project" value="UniProtKB-KW"/>
</dbReference>
<proteinExistence type="predicted"/>
<feature type="domain" description="AGC-kinase C-terminal" evidence="9">
    <location>
        <begin position="72"/>
        <end position="140"/>
    </location>
</feature>
<dbReference type="PANTHER" id="PTHR22988">
    <property type="entry name" value="MYOTONIC DYSTROPHY S/T KINASE-RELATED"/>
    <property type="match status" value="1"/>
</dbReference>
<evidence type="ECO:0000256" key="4">
    <source>
        <dbReference type="ARBA" id="ARBA00022741"/>
    </source>
</evidence>
<dbReference type="GO" id="GO:0005524">
    <property type="term" value="F:ATP binding"/>
    <property type="evidence" value="ECO:0007669"/>
    <property type="project" value="UniProtKB-KW"/>
</dbReference>
<evidence type="ECO:0000256" key="6">
    <source>
        <dbReference type="ARBA" id="ARBA00022840"/>
    </source>
</evidence>
<dbReference type="SUPFAM" id="SSF56112">
    <property type="entry name" value="Protein kinase-like (PK-like)"/>
    <property type="match status" value="1"/>
</dbReference>
<dbReference type="Gene3D" id="3.30.200.20">
    <property type="entry name" value="Phosphorylase Kinase, domain 1"/>
    <property type="match status" value="1"/>
</dbReference>
<evidence type="ECO:0000256" key="2">
    <source>
        <dbReference type="ARBA" id="ARBA00022527"/>
    </source>
</evidence>
<dbReference type="Proteomes" id="UP001174909">
    <property type="component" value="Unassembled WGS sequence"/>
</dbReference>
<keyword evidence="2" id="KW-0723">Serine/threonine-protein kinase</keyword>
<comment type="caution">
    <text evidence="10">The sequence shown here is derived from an EMBL/GenBank/DDBJ whole genome shotgun (WGS) entry which is preliminary data.</text>
</comment>
<evidence type="ECO:0000256" key="7">
    <source>
        <dbReference type="ARBA" id="ARBA00047899"/>
    </source>
</evidence>
<reference evidence="10" key="1">
    <citation type="submission" date="2023-03" db="EMBL/GenBank/DDBJ databases">
        <authorList>
            <person name="Steffen K."/>
            <person name="Cardenas P."/>
        </authorList>
    </citation>
    <scope>NUCLEOTIDE SEQUENCE</scope>
</reference>
<organism evidence="10 11">
    <name type="scientific">Geodia barretti</name>
    <name type="common">Barrett's horny sponge</name>
    <dbReference type="NCBI Taxonomy" id="519541"/>
    <lineage>
        <taxon>Eukaryota</taxon>
        <taxon>Metazoa</taxon>
        <taxon>Porifera</taxon>
        <taxon>Demospongiae</taxon>
        <taxon>Heteroscleromorpha</taxon>
        <taxon>Tetractinellida</taxon>
        <taxon>Astrophorina</taxon>
        <taxon>Geodiidae</taxon>
        <taxon>Geodia</taxon>
    </lineage>
</organism>
<keyword evidence="3" id="KW-0808">Transferase</keyword>
<accession>A0AA35TJG7</accession>
<keyword evidence="4" id="KW-0547">Nucleotide-binding</keyword>
<comment type="catalytic activity">
    <reaction evidence="8">
        <text>L-seryl-[protein] + ATP = O-phospho-L-seryl-[protein] + ADP + H(+)</text>
        <dbReference type="Rhea" id="RHEA:17989"/>
        <dbReference type="Rhea" id="RHEA-COMP:9863"/>
        <dbReference type="Rhea" id="RHEA-COMP:11604"/>
        <dbReference type="ChEBI" id="CHEBI:15378"/>
        <dbReference type="ChEBI" id="CHEBI:29999"/>
        <dbReference type="ChEBI" id="CHEBI:30616"/>
        <dbReference type="ChEBI" id="CHEBI:83421"/>
        <dbReference type="ChEBI" id="CHEBI:456216"/>
        <dbReference type="EC" id="2.7.11.1"/>
    </reaction>
</comment>
<keyword evidence="11" id="KW-1185">Reference proteome</keyword>
<evidence type="ECO:0000256" key="5">
    <source>
        <dbReference type="ARBA" id="ARBA00022777"/>
    </source>
</evidence>
<comment type="catalytic activity">
    <reaction evidence="7">
        <text>L-threonyl-[protein] + ATP = O-phospho-L-threonyl-[protein] + ADP + H(+)</text>
        <dbReference type="Rhea" id="RHEA:46608"/>
        <dbReference type="Rhea" id="RHEA-COMP:11060"/>
        <dbReference type="Rhea" id="RHEA-COMP:11605"/>
        <dbReference type="ChEBI" id="CHEBI:15378"/>
        <dbReference type="ChEBI" id="CHEBI:30013"/>
        <dbReference type="ChEBI" id="CHEBI:30616"/>
        <dbReference type="ChEBI" id="CHEBI:61977"/>
        <dbReference type="ChEBI" id="CHEBI:456216"/>
        <dbReference type="EC" id="2.7.11.1"/>
    </reaction>
</comment>
<dbReference type="PROSITE" id="PS51285">
    <property type="entry name" value="AGC_KINASE_CTER"/>
    <property type="match status" value="1"/>
</dbReference>
<dbReference type="AlphaFoldDB" id="A0AA35TJG7"/>
<dbReference type="InterPro" id="IPR000961">
    <property type="entry name" value="AGC-kinase_C"/>
</dbReference>
<evidence type="ECO:0000256" key="8">
    <source>
        <dbReference type="ARBA" id="ARBA00048679"/>
    </source>
</evidence>
<evidence type="ECO:0000256" key="3">
    <source>
        <dbReference type="ARBA" id="ARBA00022679"/>
    </source>
</evidence>
<evidence type="ECO:0000313" key="11">
    <source>
        <dbReference type="Proteomes" id="UP001174909"/>
    </source>
</evidence>
<name>A0AA35TJG7_GEOBA</name>
<evidence type="ECO:0000313" key="10">
    <source>
        <dbReference type="EMBL" id="CAI8049440.1"/>
    </source>
</evidence>
<keyword evidence="5 10" id="KW-0418">Kinase</keyword>
<dbReference type="InterPro" id="IPR050839">
    <property type="entry name" value="Rho-assoc_Ser/Thr_Kinase"/>
</dbReference>
<dbReference type="InterPro" id="IPR011009">
    <property type="entry name" value="Kinase-like_dom_sf"/>
</dbReference>
<keyword evidence="6" id="KW-0067">ATP-binding</keyword>
<dbReference type="EMBL" id="CASHTH010003791">
    <property type="protein sequence ID" value="CAI8049440.1"/>
    <property type="molecule type" value="Genomic_DNA"/>
</dbReference>
<evidence type="ECO:0000259" key="9">
    <source>
        <dbReference type="PROSITE" id="PS51285"/>
    </source>
</evidence>
<dbReference type="Pfam" id="PF00433">
    <property type="entry name" value="Pkinase_C"/>
    <property type="match status" value="1"/>
</dbReference>
<dbReference type="Gene3D" id="1.10.510.10">
    <property type="entry name" value="Transferase(Phosphotransferase) domain 1"/>
    <property type="match status" value="1"/>
</dbReference>
<evidence type="ECO:0000256" key="1">
    <source>
        <dbReference type="ARBA" id="ARBA00012513"/>
    </source>
</evidence>